<keyword evidence="4 7" id="KW-1133">Transmembrane helix</keyword>
<evidence type="ECO:0000256" key="5">
    <source>
        <dbReference type="ARBA" id="ARBA00023136"/>
    </source>
</evidence>
<sequence>MAEDSIQTTAPMATLDAGPALLSRLGAEAVGTFILVFGGVGAALFAASSIGYVGVALAFGLTVVAGGYAFGHISGGHFNPAVTIGLAAAGRFPSKDVPAYVLAQMVGGILASSLLAAIASGGPDGFFSAARANGFASNGFGEHSPGGFGLAAALGIEFILTAIFLLVILGVTDRRATRGFAAIAIGLSLTLIHLISIPVTNTSVNPARSVATAIYSEGWAIGQLWVFIAAPIAGAITAALLHRLIFETKRA</sequence>
<dbReference type="EMBL" id="JBHMBH010000038">
    <property type="protein sequence ID" value="MFB9715700.1"/>
    <property type="molecule type" value="Genomic_DNA"/>
</dbReference>
<keyword evidence="3 6" id="KW-0812">Transmembrane</keyword>
<evidence type="ECO:0000313" key="9">
    <source>
        <dbReference type="Proteomes" id="UP001589536"/>
    </source>
</evidence>
<dbReference type="PROSITE" id="PS00221">
    <property type="entry name" value="MIP"/>
    <property type="match status" value="1"/>
</dbReference>
<dbReference type="InterPro" id="IPR022357">
    <property type="entry name" value="MIP_CS"/>
</dbReference>
<dbReference type="InterPro" id="IPR000425">
    <property type="entry name" value="MIP"/>
</dbReference>
<feature type="transmembrane region" description="Helical" evidence="7">
    <location>
        <begin position="179"/>
        <end position="199"/>
    </location>
</feature>
<feature type="transmembrane region" description="Helical" evidence="7">
    <location>
        <begin position="219"/>
        <end position="241"/>
    </location>
</feature>
<evidence type="ECO:0000256" key="7">
    <source>
        <dbReference type="SAM" id="Phobius"/>
    </source>
</evidence>
<keyword evidence="9" id="KW-1185">Reference proteome</keyword>
<evidence type="ECO:0000256" key="1">
    <source>
        <dbReference type="ARBA" id="ARBA00004141"/>
    </source>
</evidence>
<dbReference type="Proteomes" id="UP001589536">
    <property type="component" value="Unassembled WGS sequence"/>
</dbReference>
<dbReference type="PANTHER" id="PTHR45724">
    <property type="entry name" value="AQUAPORIN NIP2-1"/>
    <property type="match status" value="1"/>
</dbReference>
<feature type="transmembrane region" description="Helical" evidence="7">
    <location>
        <begin position="148"/>
        <end position="172"/>
    </location>
</feature>
<evidence type="ECO:0000313" key="8">
    <source>
        <dbReference type="EMBL" id="MFB9715700.1"/>
    </source>
</evidence>
<dbReference type="RefSeq" id="WP_345050818.1">
    <property type="nucleotide sequence ID" value="NZ_BAABED010000001.1"/>
</dbReference>
<dbReference type="InterPro" id="IPR034294">
    <property type="entry name" value="Aquaporin_transptr"/>
</dbReference>
<dbReference type="CDD" id="cd00333">
    <property type="entry name" value="MIP"/>
    <property type="match status" value="1"/>
</dbReference>
<protein>
    <submittedName>
        <fullName evidence="8">Aquaporin Z</fullName>
    </submittedName>
</protein>
<dbReference type="Gene3D" id="1.20.1080.10">
    <property type="entry name" value="Glycerol uptake facilitator protein"/>
    <property type="match status" value="1"/>
</dbReference>
<evidence type="ECO:0000256" key="2">
    <source>
        <dbReference type="ARBA" id="ARBA00022448"/>
    </source>
</evidence>
<dbReference type="SUPFAM" id="SSF81338">
    <property type="entry name" value="Aquaporin-like"/>
    <property type="match status" value="1"/>
</dbReference>
<keyword evidence="5 7" id="KW-0472">Membrane</keyword>
<keyword evidence="2 6" id="KW-0813">Transport</keyword>
<accession>A0ABV5UU44</accession>
<gene>
    <name evidence="8" type="primary">aqpZ</name>
    <name evidence="8" type="ORF">ACFFPI_16495</name>
</gene>
<organism evidence="8 9">
    <name type="scientific">Arthrobacter methylotrophus</name>
    <dbReference type="NCBI Taxonomy" id="121291"/>
    <lineage>
        <taxon>Bacteria</taxon>
        <taxon>Bacillati</taxon>
        <taxon>Actinomycetota</taxon>
        <taxon>Actinomycetes</taxon>
        <taxon>Micrococcales</taxon>
        <taxon>Micrococcaceae</taxon>
        <taxon>Arthrobacter</taxon>
    </lineage>
</organism>
<reference evidence="8 9" key="1">
    <citation type="submission" date="2024-09" db="EMBL/GenBank/DDBJ databases">
        <authorList>
            <person name="Sun Q."/>
            <person name="Mori K."/>
        </authorList>
    </citation>
    <scope>NUCLEOTIDE SEQUENCE [LARGE SCALE GENOMIC DNA]</scope>
    <source>
        <strain evidence="8 9">JCM 13519</strain>
    </source>
</reference>
<name>A0ABV5UU44_9MICC</name>
<evidence type="ECO:0000256" key="3">
    <source>
        <dbReference type="ARBA" id="ARBA00022692"/>
    </source>
</evidence>
<comment type="subcellular location">
    <subcellularLocation>
        <location evidence="1">Membrane</location>
        <topology evidence="1">Multi-pass membrane protein</topology>
    </subcellularLocation>
</comment>
<evidence type="ECO:0000256" key="6">
    <source>
        <dbReference type="RuleBase" id="RU000477"/>
    </source>
</evidence>
<evidence type="ECO:0000256" key="4">
    <source>
        <dbReference type="ARBA" id="ARBA00022989"/>
    </source>
</evidence>
<proteinExistence type="inferred from homology"/>
<feature type="transmembrane region" description="Helical" evidence="7">
    <location>
        <begin position="99"/>
        <end position="119"/>
    </location>
</feature>
<dbReference type="Pfam" id="PF00230">
    <property type="entry name" value="MIP"/>
    <property type="match status" value="1"/>
</dbReference>
<dbReference type="PANTHER" id="PTHR45724:SF13">
    <property type="entry name" value="AQUAPORIN NIP1-1-RELATED"/>
    <property type="match status" value="1"/>
</dbReference>
<dbReference type="InterPro" id="IPR023271">
    <property type="entry name" value="Aquaporin-like"/>
</dbReference>
<comment type="caution">
    <text evidence="8">The sequence shown here is derived from an EMBL/GenBank/DDBJ whole genome shotgun (WGS) entry which is preliminary data.</text>
</comment>
<dbReference type="NCBIfam" id="NF003838">
    <property type="entry name" value="PRK05420.1"/>
    <property type="match status" value="1"/>
</dbReference>
<comment type="similarity">
    <text evidence="6">Belongs to the MIP/aquaporin (TC 1.A.8) family.</text>
</comment>
<dbReference type="NCBIfam" id="TIGR00861">
    <property type="entry name" value="MIP"/>
    <property type="match status" value="1"/>
</dbReference>
<dbReference type="PRINTS" id="PR00783">
    <property type="entry name" value="MINTRINSICP"/>
</dbReference>
<feature type="transmembrane region" description="Helical" evidence="7">
    <location>
        <begin position="21"/>
        <end position="44"/>
    </location>
</feature>